<dbReference type="InterPro" id="IPR033199">
    <property type="entry name" value="DDAH-like"/>
</dbReference>
<dbReference type="GO" id="GO:0016403">
    <property type="term" value="F:dimethylargininase activity"/>
    <property type="evidence" value="ECO:0007669"/>
    <property type="project" value="TreeGrafter"/>
</dbReference>
<dbReference type="GO" id="GO:0016597">
    <property type="term" value="F:amino acid binding"/>
    <property type="evidence" value="ECO:0007669"/>
    <property type="project" value="TreeGrafter"/>
</dbReference>
<keyword evidence="4" id="KW-1185">Reference proteome</keyword>
<dbReference type="STRING" id="37546.A0A1B0FK89"/>
<dbReference type="Gene3D" id="3.75.10.10">
    <property type="entry name" value="L-arginine/glycine Amidinotransferase, Chain A"/>
    <property type="match status" value="1"/>
</dbReference>
<dbReference type="PANTHER" id="PTHR12737:SF9">
    <property type="entry name" value="DIMETHYLARGININASE"/>
    <property type="match status" value="1"/>
</dbReference>
<protein>
    <submittedName>
        <fullName evidence="3">Uncharacterized protein</fullName>
    </submittedName>
</protein>
<dbReference type="GO" id="GO:0006525">
    <property type="term" value="P:arginine metabolic process"/>
    <property type="evidence" value="ECO:0007669"/>
    <property type="project" value="TreeGrafter"/>
</dbReference>
<dbReference type="GO" id="GO:0045429">
    <property type="term" value="P:positive regulation of nitric oxide biosynthetic process"/>
    <property type="evidence" value="ECO:0007669"/>
    <property type="project" value="TreeGrafter"/>
</dbReference>
<comment type="similarity">
    <text evidence="1">Belongs to the DDAH family.</text>
</comment>
<proteinExistence type="inferred from homology"/>
<dbReference type="EnsemblMetazoa" id="GMOY004253-RA">
    <property type="protein sequence ID" value="GMOY004253-PA"/>
    <property type="gene ID" value="GMOY004253"/>
</dbReference>
<sequence>MGIFEINFKLFRESDSVVQEDSNLLDIKNFVYDYFATQIQSIIKALKCFASLFKRISNSLKVDKPCDLELAKEQHRSFCSLLREIGLDVIELPPDDELPESVFVETSAIICNGVALIGKSDNPMRKKEADSMAIILKKELDIPVEMIDHSNAQLDGGDVLFTGREFFVGISNFTNEDGARAVAITFPEYPVTPIKASELRSKKIKIQKQIRKLYLQVGGPQRLKYYITMAGPDVLCVSNSTICQEIVRRMEREASFKYQKITLPEEHAANMLYINGTLVHRTPSEIPASYKVDKIPDTLILFVCKGNHEFGD</sequence>
<organism evidence="3 4">
    <name type="scientific">Glossina morsitans morsitans</name>
    <name type="common">Savannah tsetse fly</name>
    <dbReference type="NCBI Taxonomy" id="37546"/>
    <lineage>
        <taxon>Eukaryota</taxon>
        <taxon>Metazoa</taxon>
        <taxon>Ecdysozoa</taxon>
        <taxon>Arthropoda</taxon>
        <taxon>Hexapoda</taxon>
        <taxon>Insecta</taxon>
        <taxon>Pterygota</taxon>
        <taxon>Neoptera</taxon>
        <taxon>Endopterygota</taxon>
        <taxon>Diptera</taxon>
        <taxon>Brachycera</taxon>
        <taxon>Muscomorpha</taxon>
        <taxon>Hippoboscoidea</taxon>
        <taxon>Glossinidae</taxon>
        <taxon>Glossina</taxon>
    </lineage>
</organism>
<evidence type="ECO:0000256" key="1">
    <source>
        <dbReference type="ARBA" id="ARBA00008532"/>
    </source>
</evidence>
<evidence type="ECO:0000313" key="3">
    <source>
        <dbReference type="EnsemblMetazoa" id="GMOY004253-PA"/>
    </source>
</evidence>
<accession>A0A1B0FK89</accession>
<keyword evidence="2" id="KW-0378">Hydrolase</keyword>
<dbReference type="Proteomes" id="UP000092444">
    <property type="component" value="Unassembled WGS sequence"/>
</dbReference>
<dbReference type="GO" id="GO:0000052">
    <property type="term" value="P:citrulline metabolic process"/>
    <property type="evidence" value="ECO:0007669"/>
    <property type="project" value="TreeGrafter"/>
</dbReference>
<evidence type="ECO:0000313" key="4">
    <source>
        <dbReference type="Proteomes" id="UP000092444"/>
    </source>
</evidence>
<dbReference type="SUPFAM" id="SSF55909">
    <property type="entry name" value="Pentein"/>
    <property type="match status" value="1"/>
</dbReference>
<dbReference type="PhylomeDB" id="A0A1B0FK89"/>
<dbReference type="VEuPathDB" id="VectorBase:GMOY004253"/>
<dbReference type="PANTHER" id="PTHR12737">
    <property type="entry name" value="DIMETHYLARGININE DIMETHYLAMINOHYDROLASE"/>
    <property type="match status" value="1"/>
</dbReference>
<dbReference type="EMBL" id="CCAG010002478">
    <property type="status" value="NOT_ANNOTATED_CDS"/>
    <property type="molecule type" value="Genomic_DNA"/>
</dbReference>
<reference evidence="3" key="1">
    <citation type="submission" date="2020-05" db="UniProtKB">
        <authorList>
            <consortium name="EnsemblMetazoa"/>
        </authorList>
    </citation>
    <scope>IDENTIFICATION</scope>
    <source>
        <strain evidence="3">Yale</strain>
    </source>
</reference>
<evidence type="ECO:0000256" key="2">
    <source>
        <dbReference type="ARBA" id="ARBA00022801"/>
    </source>
</evidence>
<name>A0A1B0FK89_GLOMM</name>
<dbReference type="AlphaFoldDB" id="A0A1B0FK89"/>